<dbReference type="RefSeq" id="WP_089911402.1">
    <property type="nucleotide sequence ID" value="NZ_FOBB01000002.1"/>
</dbReference>
<evidence type="ECO:0000256" key="6">
    <source>
        <dbReference type="ARBA" id="ARBA00023136"/>
    </source>
</evidence>
<dbReference type="GO" id="GO:0030246">
    <property type="term" value="F:carbohydrate binding"/>
    <property type="evidence" value="ECO:0007669"/>
    <property type="project" value="InterPro"/>
</dbReference>
<proteinExistence type="predicted"/>
<dbReference type="Proteomes" id="UP000198984">
    <property type="component" value="Unassembled WGS sequence"/>
</dbReference>
<feature type="signal peptide" evidence="9">
    <location>
        <begin position="1"/>
        <end position="22"/>
    </location>
</feature>
<dbReference type="InterPro" id="IPR041700">
    <property type="entry name" value="OMP_b-brl_3"/>
</dbReference>
<feature type="domain" description="Outer membrane protein beta-barrel" evidence="11">
    <location>
        <begin position="375"/>
        <end position="795"/>
    </location>
</feature>
<dbReference type="GO" id="GO:0009279">
    <property type="term" value="C:cell outer membrane"/>
    <property type="evidence" value="ECO:0007669"/>
    <property type="project" value="UniProtKB-SubCell"/>
</dbReference>
<dbReference type="Pfam" id="PF13620">
    <property type="entry name" value="CarboxypepD_reg"/>
    <property type="match status" value="1"/>
</dbReference>
<dbReference type="OrthoDB" id="905812at2"/>
<keyword evidence="13" id="KW-1185">Reference proteome</keyword>
<evidence type="ECO:0000256" key="5">
    <source>
        <dbReference type="ARBA" id="ARBA00022729"/>
    </source>
</evidence>
<keyword evidence="6" id="KW-0472">Membrane</keyword>
<keyword evidence="12" id="KW-0675">Receptor</keyword>
<dbReference type="PANTHER" id="PTHR30069:SF29">
    <property type="entry name" value="HEMOGLOBIN AND HEMOGLOBIN-HAPTOGLOBIN-BINDING PROTEIN 1-RELATED"/>
    <property type="match status" value="1"/>
</dbReference>
<dbReference type="InterPro" id="IPR012910">
    <property type="entry name" value="Plug_dom"/>
</dbReference>
<keyword evidence="4" id="KW-0812">Transmembrane</keyword>
<keyword evidence="3" id="KW-1134">Transmembrane beta strand</keyword>
<evidence type="ECO:0000259" key="10">
    <source>
        <dbReference type="Pfam" id="PF07715"/>
    </source>
</evidence>
<feature type="domain" description="TonB-dependent receptor plug" evidence="10">
    <location>
        <begin position="152"/>
        <end position="221"/>
    </location>
</feature>
<dbReference type="GO" id="GO:0015344">
    <property type="term" value="F:siderophore uptake transmembrane transporter activity"/>
    <property type="evidence" value="ECO:0007669"/>
    <property type="project" value="TreeGrafter"/>
</dbReference>
<accession>A0A1H7SW39</accession>
<feature type="region of interest" description="Disordered" evidence="8">
    <location>
        <begin position="806"/>
        <end position="826"/>
    </location>
</feature>
<evidence type="ECO:0000256" key="7">
    <source>
        <dbReference type="ARBA" id="ARBA00023237"/>
    </source>
</evidence>
<name>A0A1H7SW39_9BACT</name>
<dbReference type="InterPro" id="IPR039426">
    <property type="entry name" value="TonB-dep_rcpt-like"/>
</dbReference>
<dbReference type="Pfam" id="PF14905">
    <property type="entry name" value="OMP_b-brl_3"/>
    <property type="match status" value="1"/>
</dbReference>
<evidence type="ECO:0000256" key="1">
    <source>
        <dbReference type="ARBA" id="ARBA00004571"/>
    </source>
</evidence>
<sequence length="826" mass="91943">MRTFAFWGLVIILLGSNITTQAQHAGATQGTIIGKLVDVQGNKPVEYASVALLRPSDSTVVTGMLSKGNGDFNFENVAAGRYLLKVNFIGYTTVYKVINLKAGSQVDAGNIKLSANVKSLAGVEVVGTKPTYTMAIDKKVFNVDKSLSTVGGTAADVLKQVPSVSVDIDGNVSVRSGSPTIFVDGRPTTLTIDQIPADAIERIEVVTNPSAKYDAEGMSGILNIVLKKNRKAGINGQVNAGISTLGGANGGVDLNLRQEKFNFFATYNVRSRKAWTRTHLFRKNIASDTTTYLDQYQDGDQFRRFQFGRMGVDLFLDNRNTLTISQSIVNGKFENNNDQTLYDLDLKQQRIRYGTGIDNNNHGFTNYTTQLGYKHNFAKEGHELTADFNYNRANGTDGTDYSLQYYDMSDAPIYSPNEPEMRFGRGGGNTTYLTGQIDYVDPVTATSKLEAGLRTTARTFNNDIITQGKDFSTGQYVVDSALSNQYHYTEQINAGYVNYSGTIKNFGYQAGLRAEQSYYKGDMESVKASAYKINYPVSLFPSVFLSQKFKGDHELQINYSRRIRRPWFRDLLPNLEYSAQSASRGNPALRPEFTNSFELSYLKTFSEKHNVMVSTYYRNTNNAITDFYTDTTLNLNGQMQKVVLSYPVNAATRNSFGAEFTVRNQVLPGWDITTNLNLAQTKIDADNVGTNLNNSGFTWFGKVNSNTKLPLALLLQVTGNYESKRILPQGEAAAEYQVDLALKREFLKNKALSVTMAVNDIFNTDRDLNYTTTAFSEQERYRKRASREFRINVAWRFGKMDMNLFKKKSEKGGENGGEQPPDGDHS</sequence>
<organism evidence="12 13">
    <name type="scientific">Chitinophaga rupis</name>
    <dbReference type="NCBI Taxonomy" id="573321"/>
    <lineage>
        <taxon>Bacteria</taxon>
        <taxon>Pseudomonadati</taxon>
        <taxon>Bacteroidota</taxon>
        <taxon>Chitinophagia</taxon>
        <taxon>Chitinophagales</taxon>
        <taxon>Chitinophagaceae</taxon>
        <taxon>Chitinophaga</taxon>
    </lineage>
</organism>
<dbReference type="SUPFAM" id="SSF49452">
    <property type="entry name" value="Starch-binding domain-like"/>
    <property type="match status" value="1"/>
</dbReference>
<feature type="chain" id="PRO_5011531064" evidence="9">
    <location>
        <begin position="23"/>
        <end position="826"/>
    </location>
</feature>
<dbReference type="InterPro" id="IPR036942">
    <property type="entry name" value="Beta-barrel_TonB_sf"/>
</dbReference>
<dbReference type="Gene3D" id="2.170.130.10">
    <property type="entry name" value="TonB-dependent receptor, plug domain"/>
    <property type="match status" value="1"/>
</dbReference>
<evidence type="ECO:0000313" key="13">
    <source>
        <dbReference type="Proteomes" id="UP000198984"/>
    </source>
</evidence>
<evidence type="ECO:0000256" key="8">
    <source>
        <dbReference type="SAM" id="MobiDB-lite"/>
    </source>
</evidence>
<evidence type="ECO:0000256" key="4">
    <source>
        <dbReference type="ARBA" id="ARBA00022692"/>
    </source>
</evidence>
<dbReference type="Pfam" id="PF07715">
    <property type="entry name" value="Plug"/>
    <property type="match status" value="1"/>
</dbReference>
<evidence type="ECO:0000313" key="12">
    <source>
        <dbReference type="EMBL" id="SEL76565.1"/>
    </source>
</evidence>
<evidence type="ECO:0000256" key="3">
    <source>
        <dbReference type="ARBA" id="ARBA00022452"/>
    </source>
</evidence>
<dbReference type="InterPro" id="IPR013784">
    <property type="entry name" value="Carb-bd-like_fold"/>
</dbReference>
<dbReference type="Gene3D" id="2.40.170.20">
    <property type="entry name" value="TonB-dependent receptor, beta-barrel domain"/>
    <property type="match status" value="1"/>
</dbReference>
<dbReference type="PANTHER" id="PTHR30069">
    <property type="entry name" value="TONB-DEPENDENT OUTER MEMBRANE RECEPTOR"/>
    <property type="match status" value="1"/>
</dbReference>
<reference evidence="12 13" key="1">
    <citation type="submission" date="2016-10" db="EMBL/GenBank/DDBJ databases">
        <authorList>
            <person name="de Groot N.N."/>
        </authorList>
    </citation>
    <scope>NUCLEOTIDE SEQUENCE [LARGE SCALE GENOMIC DNA]</scope>
    <source>
        <strain evidence="12 13">DSM 21039</strain>
    </source>
</reference>
<evidence type="ECO:0000256" key="9">
    <source>
        <dbReference type="SAM" id="SignalP"/>
    </source>
</evidence>
<keyword evidence="2" id="KW-0813">Transport</keyword>
<evidence type="ECO:0000259" key="11">
    <source>
        <dbReference type="Pfam" id="PF14905"/>
    </source>
</evidence>
<evidence type="ECO:0000256" key="2">
    <source>
        <dbReference type="ARBA" id="ARBA00022448"/>
    </source>
</evidence>
<comment type="subcellular location">
    <subcellularLocation>
        <location evidence="1">Cell outer membrane</location>
        <topology evidence="1">Multi-pass membrane protein</topology>
    </subcellularLocation>
</comment>
<gene>
    <name evidence="12" type="ORF">SAMN04488505_1021058</name>
</gene>
<dbReference type="SUPFAM" id="SSF56935">
    <property type="entry name" value="Porins"/>
    <property type="match status" value="1"/>
</dbReference>
<dbReference type="AlphaFoldDB" id="A0A1H7SW39"/>
<dbReference type="EMBL" id="FOBB01000002">
    <property type="protein sequence ID" value="SEL76565.1"/>
    <property type="molecule type" value="Genomic_DNA"/>
</dbReference>
<dbReference type="Gene3D" id="2.60.40.1120">
    <property type="entry name" value="Carboxypeptidase-like, regulatory domain"/>
    <property type="match status" value="1"/>
</dbReference>
<dbReference type="STRING" id="573321.SAMN04488505_1021058"/>
<keyword evidence="5 9" id="KW-0732">Signal</keyword>
<keyword evidence="7" id="KW-0998">Cell outer membrane</keyword>
<dbReference type="InterPro" id="IPR037066">
    <property type="entry name" value="Plug_dom_sf"/>
</dbReference>
<dbReference type="GO" id="GO:0044718">
    <property type="term" value="P:siderophore transmembrane transport"/>
    <property type="evidence" value="ECO:0007669"/>
    <property type="project" value="TreeGrafter"/>
</dbReference>
<protein>
    <submittedName>
        <fullName evidence="12">Outer membrane receptor proteins, mostly Fe transport</fullName>
    </submittedName>
</protein>